<feature type="region of interest" description="Disordered" evidence="1">
    <location>
        <begin position="1"/>
        <end position="44"/>
    </location>
</feature>
<proteinExistence type="predicted"/>
<dbReference type="AlphaFoldDB" id="A0A0H5QKX0"/>
<name>A0A0H5QKX0_9EUKA</name>
<protein>
    <submittedName>
        <fullName evidence="2">Uncharacterized protein</fullName>
    </submittedName>
</protein>
<dbReference type="EMBL" id="HACM01001826">
    <property type="protein sequence ID" value="CRZ02268.1"/>
    <property type="molecule type" value="Transcribed_RNA"/>
</dbReference>
<accession>A0A0H5QKX0</accession>
<dbReference type="EMBL" id="HACM01001825">
    <property type="protein sequence ID" value="CRZ02267.1"/>
    <property type="molecule type" value="Transcribed_RNA"/>
</dbReference>
<feature type="compositionally biased region" description="Low complexity" evidence="1">
    <location>
        <begin position="21"/>
        <end position="38"/>
    </location>
</feature>
<evidence type="ECO:0000256" key="1">
    <source>
        <dbReference type="SAM" id="MobiDB-lite"/>
    </source>
</evidence>
<organism evidence="2">
    <name type="scientific">Spongospora subterranea</name>
    <dbReference type="NCBI Taxonomy" id="70186"/>
    <lineage>
        <taxon>Eukaryota</taxon>
        <taxon>Sar</taxon>
        <taxon>Rhizaria</taxon>
        <taxon>Endomyxa</taxon>
        <taxon>Phytomyxea</taxon>
        <taxon>Plasmodiophorida</taxon>
        <taxon>Plasmodiophoridae</taxon>
        <taxon>Spongospora</taxon>
    </lineage>
</organism>
<reference evidence="2" key="1">
    <citation type="submission" date="2015-04" db="EMBL/GenBank/DDBJ databases">
        <title>The genome sequence of the plant pathogenic Rhizarian Plasmodiophora brassicae reveals insights in its biotrophic life cycle and the origin of chitin synthesis.</title>
        <authorList>
            <person name="Schwelm A."/>
            <person name="Fogelqvist J."/>
            <person name="Knaust A."/>
            <person name="Julke S."/>
            <person name="Lilja T."/>
            <person name="Dhandapani V."/>
            <person name="Bonilla-Rosso G."/>
            <person name="Karlsson M."/>
            <person name="Shevchenko A."/>
            <person name="Choi S.R."/>
            <person name="Kim H.G."/>
            <person name="Park J.Y."/>
            <person name="Lim Y.P."/>
            <person name="Ludwig-Muller J."/>
            <person name="Dixelius C."/>
        </authorList>
    </citation>
    <scope>NUCLEOTIDE SEQUENCE</scope>
    <source>
        <tissue evidence="2">Potato root galls</tissue>
    </source>
</reference>
<evidence type="ECO:0000313" key="2">
    <source>
        <dbReference type="EMBL" id="CRZ02267.1"/>
    </source>
</evidence>
<sequence length="111" mass="11907">MMANGAGVCRIHGPETRQRLSPSTPSASTLSSSPVTSPDFTNSERVGLSVSSRALSTPSAPLYPTRNARLFRHGLYRSGSCRSLFEEISAPLEISLDRKTSSVSGKGIRLR</sequence>